<evidence type="ECO:0000313" key="7">
    <source>
        <dbReference type="EMBL" id="MDA0159936.1"/>
    </source>
</evidence>
<keyword evidence="4 6" id="KW-1133">Transmembrane helix</keyword>
<name>A0A9X3MNN5_9ACTN</name>
<accession>A0A9X3MNN5</accession>
<evidence type="ECO:0000256" key="6">
    <source>
        <dbReference type="SAM" id="Phobius"/>
    </source>
</evidence>
<feature type="transmembrane region" description="Helical" evidence="6">
    <location>
        <begin position="109"/>
        <end position="129"/>
    </location>
</feature>
<dbReference type="Pfam" id="PF02653">
    <property type="entry name" value="BPD_transp_2"/>
    <property type="match status" value="1"/>
</dbReference>
<evidence type="ECO:0000256" key="4">
    <source>
        <dbReference type="ARBA" id="ARBA00022989"/>
    </source>
</evidence>
<dbReference type="RefSeq" id="WP_270038707.1">
    <property type="nucleotide sequence ID" value="NZ_JAPDOD010000004.1"/>
</dbReference>
<feature type="transmembrane region" description="Helical" evidence="6">
    <location>
        <begin position="201"/>
        <end position="222"/>
    </location>
</feature>
<reference evidence="7" key="1">
    <citation type="submission" date="2022-10" db="EMBL/GenBank/DDBJ databases">
        <title>The WGS of Solirubrobacter ginsenosidimutans DSM 21036.</title>
        <authorList>
            <person name="Jiang Z."/>
        </authorList>
    </citation>
    <scope>NUCLEOTIDE SEQUENCE</scope>
    <source>
        <strain evidence="7">DSM 21036</strain>
    </source>
</reference>
<feature type="transmembrane region" description="Helical" evidence="6">
    <location>
        <begin position="42"/>
        <end position="70"/>
    </location>
</feature>
<feature type="transmembrane region" description="Helical" evidence="6">
    <location>
        <begin position="82"/>
        <end position="103"/>
    </location>
</feature>
<dbReference type="InterPro" id="IPR001851">
    <property type="entry name" value="ABC_transp_permease"/>
</dbReference>
<comment type="caution">
    <text evidence="7">The sequence shown here is derived from an EMBL/GenBank/DDBJ whole genome shotgun (WGS) entry which is preliminary data.</text>
</comment>
<protein>
    <submittedName>
        <fullName evidence="7">ABC transporter permease</fullName>
    </submittedName>
</protein>
<organism evidence="7 8">
    <name type="scientific">Solirubrobacter ginsenosidimutans</name>
    <dbReference type="NCBI Taxonomy" id="490573"/>
    <lineage>
        <taxon>Bacteria</taxon>
        <taxon>Bacillati</taxon>
        <taxon>Actinomycetota</taxon>
        <taxon>Thermoleophilia</taxon>
        <taxon>Solirubrobacterales</taxon>
        <taxon>Solirubrobacteraceae</taxon>
        <taxon>Solirubrobacter</taxon>
    </lineage>
</organism>
<dbReference type="PANTHER" id="PTHR32196:SF72">
    <property type="entry name" value="RIBOSE IMPORT PERMEASE PROTEIN RBSC"/>
    <property type="match status" value="1"/>
</dbReference>
<sequence>MRTSLVLAALVGVFAVFAVGLHDHGFTSETNLLNIVRQAAPVTVMAVAVVFVLSAGQIDLSLGAVVALAAVTTAKLLESAGIVPAVAAGLGVGLAAGALNGLLVTVLRLPSFLVTLATLFIVTGLARTLSDLRSIAIASDGFVAVFGSGDLGPVPGLAVWGLGAVALGHFGLHHTRFGAHVLATGDNAAAARLAGIRIERVRFGVLTLSGAAAALAGILYAGRLGGATYTLGESDLLIVIAAVVIGGTRLFGGKGSVIGALLGSLLLATLTNGLILWGLSSSEQLIAQGVLLLTAIALTLREPAA</sequence>
<dbReference type="CDD" id="cd06579">
    <property type="entry name" value="TM_PBP1_transp_AraH_like"/>
    <property type="match status" value="1"/>
</dbReference>
<feature type="transmembrane region" description="Helical" evidence="6">
    <location>
        <begin position="258"/>
        <end position="279"/>
    </location>
</feature>
<feature type="transmembrane region" description="Helical" evidence="6">
    <location>
        <begin position="234"/>
        <end position="251"/>
    </location>
</feature>
<keyword evidence="3 6" id="KW-0812">Transmembrane</keyword>
<comment type="subcellular location">
    <subcellularLocation>
        <location evidence="1">Cell membrane</location>
        <topology evidence="1">Multi-pass membrane protein</topology>
    </subcellularLocation>
</comment>
<dbReference type="GO" id="GO:0005886">
    <property type="term" value="C:plasma membrane"/>
    <property type="evidence" value="ECO:0007669"/>
    <property type="project" value="UniProtKB-SubCell"/>
</dbReference>
<dbReference type="GO" id="GO:0022857">
    <property type="term" value="F:transmembrane transporter activity"/>
    <property type="evidence" value="ECO:0007669"/>
    <property type="project" value="InterPro"/>
</dbReference>
<dbReference type="Proteomes" id="UP001149140">
    <property type="component" value="Unassembled WGS sequence"/>
</dbReference>
<evidence type="ECO:0000256" key="5">
    <source>
        <dbReference type="ARBA" id="ARBA00023136"/>
    </source>
</evidence>
<evidence type="ECO:0000256" key="2">
    <source>
        <dbReference type="ARBA" id="ARBA00022475"/>
    </source>
</evidence>
<evidence type="ECO:0000256" key="3">
    <source>
        <dbReference type="ARBA" id="ARBA00022692"/>
    </source>
</evidence>
<dbReference type="PANTHER" id="PTHR32196">
    <property type="entry name" value="ABC TRANSPORTER PERMEASE PROTEIN YPHD-RELATED-RELATED"/>
    <property type="match status" value="1"/>
</dbReference>
<keyword evidence="2" id="KW-1003">Cell membrane</keyword>
<dbReference type="AlphaFoldDB" id="A0A9X3MNN5"/>
<proteinExistence type="predicted"/>
<dbReference type="EMBL" id="JAPDOD010000004">
    <property type="protein sequence ID" value="MDA0159936.1"/>
    <property type="molecule type" value="Genomic_DNA"/>
</dbReference>
<keyword evidence="5 6" id="KW-0472">Membrane</keyword>
<evidence type="ECO:0000313" key="8">
    <source>
        <dbReference type="Proteomes" id="UP001149140"/>
    </source>
</evidence>
<keyword evidence="8" id="KW-1185">Reference proteome</keyword>
<evidence type="ECO:0000256" key="1">
    <source>
        <dbReference type="ARBA" id="ARBA00004651"/>
    </source>
</evidence>
<gene>
    <name evidence="7" type="ORF">OM076_06665</name>
</gene>